<dbReference type="SMART" id="SM00490">
    <property type="entry name" value="HELICc"/>
    <property type="match status" value="1"/>
</dbReference>
<dbReference type="CDD" id="cd18787">
    <property type="entry name" value="SF2_C_DEAD"/>
    <property type="match status" value="1"/>
</dbReference>
<gene>
    <name evidence="3" type="ORF">BOLC5T31862H</name>
</gene>
<feature type="domain" description="Helicase C-terminal" evidence="2">
    <location>
        <begin position="40"/>
        <end position="154"/>
    </location>
</feature>
<evidence type="ECO:0000256" key="1">
    <source>
        <dbReference type="ARBA" id="ARBA00022884"/>
    </source>
</evidence>
<dbReference type="EMBL" id="LR031877">
    <property type="protein sequence ID" value="VDD44315.1"/>
    <property type="molecule type" value="Genomic_DNA"/>
</dbReference>
<dbReference type="PANTHER" id="PTHR47958">
    <property type="entry name" value="ATP-DEPENDENT RNA HELICASE DBP3"/>
    <property type="match status" value="1"/>
</dbReference>
<evidence type="ECO:0000259" key="2">
    <source>
        <dbReference type="PROSITE" id="PS51194"/>
    </source>
</evidence>
<organism evidence="3">
    <name type="scientific">Brassica oleracea</name>
    <name type="common">Wild cabbage</name>
    <dbReference type="NCBI Taxonomy" id="3712"/>
    <lineage>
        <taxon>Eukaryota</taxon>
        <taxon>Viridiplantae</taxon>
        <taxon>Streptophyta</taxon>
        <taxon>Embryophyta</taxon>
        <taxon>Tracheophyta</taxon>
        <taxon>Spermatophyta</taxon>
        <taxon>Magnoliopsida</taxon>
        <taxon>eudicotyledons</taxon>
        <taxon>Gunneridae</taxon>
        <taxon>Pentapetalae</taxon>
        <taxon>rosids</taxon>
        <taxon>malvids</taxon>
        <taxon>Brassicales</taxon>
        <taxon>Brassicaceae</taxon>
        <taxon>Brassiceae</taxon>
        <taxon>Brassica</taxon>
    </lineage>
</organism>
<dbReference type="AlphaFoldDB" id="A0A3P6FFL7"/>
<keyword evidence="1" id="KW-0694">RNA-binding</keyword>
<proteinExistence type="predicted"/>
<dbReference type="SUPFAM" id="SSF52540">
    <property type="entry name" value="P-loop containing nucleoside triphosphate hydrolases"/>
    <property type="match status" value="1"/>
</dbReference>
<dbReference type="GO" id="GO:0003723">
    <property type="term" value="F:RNA binding"/>
    <property type="evidence" value="ECO:0007669"/>
    <property type="project" value="UniProtKB-KW"/>
</dbReference>
<accession>A0A3P6FFL7</accession>
<dbReference type="InterPro" id="IPR001650">
    <property type="entry name" value="Helicase_C-like"/>
</dbReference>
<reference evidence="3" key="1">
    <citation type="submission" date="2018-11" db="EMBL/GenBank/DDBJ databases">
        <authorList>
            <consortium name="Genoscope - CEA"/>
            <person name="William W."/>
        </authorList>
    </citation>
    <scope>NUCLEOTIDE SEQUENCE</scope>
</reference>
<dbReference type="Pfam" id="PF00271">
    <property type="entry name" value="Helicase_C"/>
    <property type="match status" value="1"/>
</dbReference>
<dbReference type="Gene3D" id="3.40.50.300">
    <property type="entry name" value="P-loop containing nucleotide triphosphate hydrolases"/>
    <property type="match status" value="1"/>
</dbReference>
<dbReference type="PROSITE" id="PS51194">
    <property type="entry name" value="HELICASE_CTER"/>
    <property type="match status" value="1"/>
</dbReference>
<dbReference type="InterPro" id="IPR027417">
    <property type="entry name" value="P-loop_NTPase"/>
</dbReference>
<protein>
    <recommendedName>
        <fullName evidence="2">Helicase C-terminal domain-containing protein</fullName>
    </recommendedName>
</protein>
<sequence>MKKKFMTDPVRILVQRDDLTLELSVYFKLSPTEEEWKFNTLCDLYGRLVINQAIIFCNTRQKVDWLTEKMRSSNFIVSSMHGDKRQKERDEIMNQFRSFKSRVLIASDVWARGIDVQTVSHVINYDIPNNPELYIHRTGRAGHGLARKVLRLTL</sequence>
<evidence type="ECO:0000313" key="3">
    <source>
        <dbReference type="EMBL" id="VDD44315.1"/>
    </source>
</evidence>
<name>A0A3P6FFL7_BRAOL</name>